<reference evidence="1 2" key="1">
    <citation type="submission" date="2019-07" db="EMBL/GenBank/DDBJ databases">
        <title>Whole genome shotgun sequence of Enterococcus villorum NBRC 100699.</title>
        <authorList>
            <person name="Hosoyama A."/>
            <person name="Uohara A."/>
            <person name="Ohji S."/>
            <person name="Ichikawa N."/>
        </authorList>
    </citation>
    <scope>NUCLEOTIDE SEQUENCE [LARGE SCALE GENOMIC DNA]</scope>
    <source>
        <strain evidence="1 2">NBRC 100699</strain>
    </source>
</reference>
<accession>A0A511J4S4</accession>
<comment type="caution">
    <text evidence="1">The sequence shown here is derived from an EMBL/GenBank/DDBJ whole genome shotgun (WGS) entry which is preliminary data.</text>
</comment>
<sequence length="65" mass="7612">MMQIYSISVISQKDKRLDVKKAGSDALAIDITVNLVWVKKARKWLSFYVFVIKHMMQNQSMMFLS</sequence>
<protein>
    <submittedName>
        <fullName evidence="1">Uncharacterized protein</fullName>
    </submittedName>
</protein>
<evidence type="ECO:0000313" key="1">
    <source>
        <dbReference type="EMBL" id="GEL93010.1"/>
    </source>
</evidence>
<organism evidence="1 2">
    <name type="scientific">Enterococcus villorum</name>
    <dbReference type="NCBI Taxonomy" id="112904"/>
    <lineage>
        <taxon>Bacteria</taxon>
        <taxon>Bacillati</taxon>
        <taxon>Bacillota</taxon>
        <taxon>Bacilli</taxon>
        <taxon>Lactobacillales</taxon>
        <taxon>Enterococcaceae</taxon>
        <taxon>Enterococcus</taxon>
    </lineage>
</organism>
<dbReference type="AlphaFoldDB" id="A0A511J4S4"/>
<proteinExistence type="predicted"/>
<gene>
    <name evidence="1" type="ORF">EVI01_23470</name>
</gene>
<evidence type="ECO:0000313" key="2">
    <source>
        <dbReference type="Proteomes" id="UP000321830"/>
    </source>
</evidence>
<name>A0A511J4S4_9ENTE</name>
<dbReference type="Proteomes" id="UP000321830">
    <property type="component" value="Unassembled WGS sequence"/>
</dbReference>
<dbReference type="EMBL" id="BJWF01000043">
    <property type="protein sequence ID" value="GEL93010.1"/>
    <property type="molecule type" value="Genomic_DNA"/>
</dbReference>